<keyword evidence="4" id="KW-0812">Transmembrane</keyword>
<evidence type="ECO:0000256" key="2">
    <source>
        <dbReference type="ARBA" id="ARBA00022490"/>
    </source>
</evidence>
<protein>
    <submittedName>
        <fullName evidence="6">Uncharacterized protein LOC111476555 isoform X2</fullName>
    </submittedName>
</protein>
<evidence type="ECO:0000313" key="6">
    <source>
        <dbReference type="RefSeq" id="XP_022976033.1"/>
    </source>
</evidence>
<gene>
    <name evidence="6" type="primary">LOC111476555</name>
</gene>
<dbReference type="GO" id="GO:0006282">
    <property type="term" value="P:regulation of DNA repair"/>
    <property type="evidence" value="ECO:0007669"/>
    <property type="project" value="InterPro"/>
</dbReference>
<sequence length="317" mass="36093">MTAMAGFSVRASIQLQLRALSISWVKKSGVVTCLNARVYSSSGPVRYTPKRSLNDKKSRTPSVPEIVNGNDFSSKLDVKSPRIEVKHRGAVRRSNFYDKFRDQNPDEKKNYSAGGSMAGLEDEFHDNLSYVDDHLQEPKAVCEKENIYGKKCYDGKVDLRGNKSRQDAEKLAIELLATRAFTAVGLRKKLLGKRFSPGTAEAVINDFKSRGLINDGQYAEGFSHSRWSSSSWGPRKIKQVHSTCRVRYSIRKYVDATIEKNQKIRGKFKNFKRLRTELIIFRTMVVTCLFFISCNISCWDVLFMVETIRNDTSFLLI</sequence>
<evidence type="ECO:0000256" key="3">
    <source>
        <dbReference type="SAM" id="MobiDB-lite"/>
    </source>
</evidence>
<proteinExistence type="predicted"/>
<keyword evidence="2" id="KW-0963">Cytoplasm</keyword>
<dbReference type="RefSeq" id="XP_022976033.1">
    <property type="nucleotide sequence ID" value="XM_023120265.1"/>
</dbReference>
<dbReference type="GeneID" id="111476555"/>
<dbReference type="GO" id="GO:0005737">
    <property type="term" value="C:cytoplasm"/>
    <property type="evidence" value="ECO:0007669"/>
    <property type="project" value="UniProtKB-SubCell"/>
</dbReference>
<dbReference type="Gene3D" id="1.10.10.10">
    <property type="entry name" value="Winged helix-like DNA-binding domain superfamily/Winged helix DNA-binding domain"/>
    <property type="match status" value="1"/>
</dbReference>
<dbReference type="Proteomes" id="UP000504608">
    <property type="component" value="Unplaced"/>
</dbReference>
<evidence type="ECO:0000256" key="1">
    <source>
        <dbReference type="ARBA" id="ARBA00004496"/>
    </source>
</evidence>
<comment type="subcellular location">
    <subcellularLocation>
        <location evidence="1">Cytoplasm</location>
    </subcellularLocation>
</comment>
<dbReference type="InterPro" id="IPR036388">
    <property type="entry name" value="WH-like_DNA-bd_sf"/>
</dbReference>
<evidence type="ECO:0000256" key="4">
    <source>
        <dbReference type="SAM" id="Phobius"/>
    </source>
</evidence>
<keyword evidence="4" id="KW-1133">Transmembrane helix</keyword>
<evidence type="ECO:0000313" key="5">
    <source>
        <dbReference type="Proteomes" id="UP000504608"/>
    </source>
</evidence>
<dbReference type="InterPro" id="IPR003783">
    <property type="entry name" value="Regulatory_RecX"/>
</dbReference>
<dbReference type="PANTHER" id="PTHR33602">
    <property type="entry name" value="REGULATORY PROTEIN RECX FAMILY PROTEIN"/>
    <property type="match status" value="1"/>
</dbReference>
<feature type="transmembrane region" description="Helical" evidence="4">
    <location>
        <begin position="279"/>
        <end position="305"/>
    </location>
</feature>
<dbReference type="PANTHER" id="PTHR33602:SF1">
    <property type="entry name" value="REGULATORY PROTEIN RECX FAMILY PROTEIN"/>
    <property type="match status" value="1"/>
</dbReference>
<accession>A0A6J1IKX4</accession>
<reference evidence="6" key="1">
    <citation type="submission" date="2025-08" db="UniProtKB">
        <authorList>
            <consortium name="RefSeq"/>
        </authorList>
    </citation>
    <scope>IDENTIFICATION</scope>
    <source>
        <tissue evidence="6">Young leaves</tissue>
    </source>
</reference>
<organism evidence="5 6">
    <name type="scientific">Cucurbita maxima</name>
    <name type="common">Pumpkin</name>
    <name type="synonym">Winter squash</name>
    <dbReference type="NCBI Taxonomy" id="3661"/>
    <lineage>
        <taxon>Eukaryota</taxon>
        <taxon>Viridiplantae</taxon>
        <taxon>Streptophyta</taxon>
        <taxon>Embryophyta</taxon>
        <taxon>Tracheophyta</taxon>
        <taxon>Spermatophyta</taxon>
        <taxon>Magnoliopsida</taxon>
        <taxon>eudicotyledons</taxon>
        <taxon>Gunneridae</taxon>
        <taxon>Pentapetalae</taxon>
        <taxon>rosids</taxon>
        <taxon>fabids</taxon>
        <taxon>Cucurbitales</taxon>
        <taxon>Cucurbitaceae</taxon>
        <taxon>Cucurbiteae</taxon>
        <taxon>Cucurbita</taxon>
    </lineage>
</organism>
<name>A0A6J1IKX4_CUCMA</name>
<keyword evidence="5" id="KW-1185">Reference proteome</keyword>
<keyword evidence="4" id="KW-0472">Membrane</keyword>
<feature type="region of interest" description="Disordered" evidence="3">
    <location>
        <begin position="45"/>
        <end position="66"/>
    </location>
</feature>
<dbReference type="AlphaFoldDB" id="A0A6J1IKX4"/>